<gene>
    <name evidence="5" type="ORF">G6R30_03315</name>
</gene>
<keyword evidence="3 4" id="KW-0067">ATP-binding</keyword>
<name>A0ABS5QWB2_9LACO</name>
<reference evidence="5 6" key="1">
    <citation type="submission" date="2020-02" db="EMBL/GenBank/DDBJ databases">
        <title>Fructobacillus sp. isolated from paper mulberry of Taiwan.</title>
        <authorList>
            <person name="Lin S.-T."/>
        </authorList>
    </citation>
    <scope>NUCLEOTIDE SEQUENCE [LARGE SCALE GENOMIC DNA]</scope>
    <source>
        <strain evidence="5 6">S1-1</strain>
    </source>
</reference>
<evidence type="ECO:0000256" key="1">
    <source>
        <dbReference type="ARBA" id="ARBA00010638"/>
    </source>
</evidence>
<organism evidence="5 6">
    <name type="scientific">Fructobacillus parabroussonetiae</name>
    <dbReference type="NCBI Taxonomy" id="2713174"/>
    <lineage>
        <taxon>Bacteria</taxon>
        <taxon>Bacillati</taxon>
        <taxon>Bacillota</taxon>
        <taxon>Bacilli</taxon>
        <taxon>Lactobacillales</taxon>
        <taxon>Lactobacillaceae</taxon>
        <taxon>Fructobacillus</taxon>
    </lineage>
</organism>
<keyword evidence="6" id="KW-1185">Reference proteome</keyword>
<comment type="cofactor">
    <cofactor evidence="4">
        <name>Mg(2+)</name>
        <dbReference type="ChEBI" id="CHEBI:18420"/>
    </cofactor>
</comment>
<dbReference type="GO" id="GO:0030272">
    <property type="term" value="F:5-formyltetrahydrofolate cyclo-ligase activity"/>
    <property type="evidence" value="ECO:0007669"/>
    <property type="project" value="UniProtKB-EC"/>
</dbReference>
<evidence type="ECO:0000256" key="2">
    <source>
        <dbReference type="ARBA" id="ARBA00022741"/>
    </source>
</evidence>
<dbReference type="NCBIfam" id="TIGR02727">
    <property type="entry name" value="MTHFS_bact"/>
    <property type="match status" value="1"/>
</dbReference>
<keyword evidence="4" id="KW-0479">Metal-binding</keyword>
<dbReference type="Proteomes" id="UP001519503">
    <property type="component" value="Unassembled WGS sequence"/>
</dbReference>
<dbReference type="InterPro" id="IPR002698">
    <property type="entry name" value="FTHF_cligase"/>
</dbReference>
<keyword evidence="2 4" id="KW-0547">Nucleotide-binding</keyword>
<sequence length="187" mass="21131">MTVRISKKACRLEQKERLLAFARNEPEAKRLEEEQLYRQLFDSEAWRTAHVVALTMAMPLELSTKPLIAQALHDGKVVAVATMQANRQLTFIQVDQQTAWQAPNAFGIVEPKNGEAVPLRDIELMLVPALAFDVTTGQRLGFGAGYYDRLLARFDGMTIGLALSKQQRSDWVIDDFDQPVKKIMTIK</sequence>
<dbReference type="EMBL" id="JAAMFL010000005">
    <property type="protein sequence ID" value="MBS9337493.1"/>
    <property type="molecule type" value="Genomic_DNA"/>
</dbReference>
<comment type="caution">
    <text evidence="5">The sequence shown here is derived from an EMBL/GenBank/DDBJ whole genome shotgun (WGS) entry which is preliminary data.</text>
</comment>
<accession>A0ABS5QWB2</accession>
<comment type="catalytic activity">
    <reaction evidence="4">
        <text>(6S)-5-formyl-5,6,7,8-tetrahydrofolate + ATP = (6R)-5,10-methenyltetrahydrofolate + ADP + phosphate</text>
        <dbReference type="Rhea" id="RHEA:10488"/>
        <dbReference type="ChEBI" id="CHEBI:30616"/>
        <dbReference type="ChEBI" id="CHEBI:43474"/>
        <dbReference type="ChEBI" id="CHEBI:57455"/>
        <dbReference type="ChEBI" id="CHEBI:57457"/>
        <dbReference type="ChEBI" id="CHEBI:456216"/>
        <dbReference type="EC" id="6.3.3.2"/>
    </reaction>
</comment>
<dbReference type="SUPFAM" id="SSF100950">
    <property type="entry name" value="NagB/RpiA/CoA transferase-like"/>
    <property type="match status" value="1"/>
</dbReference>
<dbReference type="RefSeq" id="WP_213821438.1">
    <property type="nucleotide sequence ID" value="NZ_JAAMFL010000005.1"/>
</dbReference>
<dbReference type="PANTHER" id="PTHR23407:SF1">
    <property type="entry name" value="5-FORMYLTETRAHYDROFOLATE CYCLO-LIGASE"/>
    <property type="match status" value="1"/>
</dbReference>
<evidence type="ECO:0000256" key="4">
    <source>
        <dbReference type="RuleBase" id="RU361279"/>
    </source>
</evidence>
<dbReference type="Gene3D" id="3.40.50.10420">
    <property type="entry name" value="NagB/RpiA/CoA transferase-like"/>
    <property type="match status" value="1"/>
</dbReference>
<dbReference type="PIRSF" id="PIRSF006806">
    <property type="entry name" value="FTHF_cligase"/>
    <property type="match status" value="1"/>
</dbReference>
<dbReference type="PANTHER" id="PTHR23407">
    <property type="entry name" value="ATPASE INHIBITOR/5-FORMYLTETRAHYDROFOLATE CYCLO-LIGASE"/>
    <property type="match status" value="1"/>
</dbReference>
<comment type="similarity">
    <text evidence="1 4">Belongs to the 5-formyltetrahydrofolate cyclo-ligase family.</text>
</comment>
<proteinExistence type="inferred from homology"/>
<keyword evidence="4" id="KW-0460">Magnesium</keyword>
<dbReference type="InterPro" id="IPR024185">
    <property type="entry name" value="FTHF_cligase-like_sf"/>
</dbReference>
<dbReference type="Pfam" id="PF01812">
    <property type="entry name" value="5-FTHF_cyc-lig"/>
    <property type="match status" value="1"/>
</dbReference>
<dbReference type="EC" id="6.3.3.2" evidence="4"/>
<evidence type="ECO:0000313" key="5">
    <source>
        <dbReference type="EMBL" id="MBS9337493.1"/>
    </source>
</evidence>
<evidence type="ECO:0000313" key="6">
    <source>
        <dbReference type="Proteomes" id="UP001519503"/>
    </source>
</evidence>
<dbReference type="InterPro" id="IPR037171">
    <property type="entry name" value="NagB/RpiA_transferase-like"/>
</dbReference>
<evidence type="ECO:0000256" key="3">
    <source>
        <dbReference type="ARBA" id="ARBA00022840"/>
    </source>
</evidence>
<protein>
    <recommendedName>
        <fullName evidence="4">5-formyltetrahydrofolate cyclo-ligase</fullName>
        <ecNumber evidence="4">6.3.3.2</ecNumber>
    </recommendedName>
</protein>
<keyword evidence="5" id="KW-0436">Ligase</keyword>